<organism evidence="5 6">
    <name type="scientific">Lacunisphaera limnophila</name>
    <dbReference type="NCBI Taxonomy" id="1838286"/>
    <lineage>
        <taxon>Bacteria</taxon>
        <taxon>Pseudomonadati</taxon>
        <taxon>Verrucomicrobiota</taxon>
        <taxon>Opitutia</taxon>
        <taxon>Opitutales</taxon>
        <taxon>Opitutaceae</taxon>
        <taxon>Lacunisphaera</taxon>
    </lineage>
</organism>
<gene>
    <name evidence="5" type="ORF">Verru16b_02881</name>
</gene>
<protein>
    <submittedName>
        <fullName evidence="5">PEGA domain protein</fullName>
    </submittedName>
</protein>
<evidence type="ECO:0000256" key="1">
    <source>
        <dbReference type="SAM" id="Coils"/>
    </source>
</evidence>
<dbReference type="RefSeq" id="WP_069962905.1">
    <property type="nucleotide sequence ID" value="NZ_CP016094.1"/>
</dbReference>
<feature type="domain" description="PEGA" evidence="4">
    <location>
        <begin position="406"/>
        <end position="472"/>
    </location>
</feature>
<accession>A0A1D8AY23</accession>
<evidence type="ECO:0000313" key="5">
    <source>
        <dbReference type="EMBL" id="AOS45793.1"/>
    </source>
</evidence>
<feature type="compositionally biased region" description="Basic and acidic residues" evidence="2">
    <location>
        <begin position="94"/>
        <end position="103"/>
    </location>
</feature>
<feature type="compositionally biased region" description="Polar residues" evidence="2">
    <location>
        <begin position="73"/>
        <end position="82"/>
    </location>
</feature>
<dbReference type="Pfam" id="PF08308">
    <property type="entry name" value="PEGA"/>
    <property type="match status" value="1"/>
</dbReference>
<dbReference type="InterPro" id="IPR013229">
    <property type="entry name" value="PEGA"/>
</dbReference>
<dbReference type="AlphaFoldDB" id="A0A1D8AY23"/>
<keyword evidence="6" id="KW-1185">Reference proteome</keyword>
<feature type="transmembrane region" description="Helical" evidence="3">
    <location>
        <begin position="119"/>
        <end position="138"/>
    </location>
</feature>
<feature type="coiled-coil region" evidence="1">
    <location>
        <begin position="141"/>
        <end position="206"/>
    </location>
</feature>
<dbReference type="EMBL" id="CP016094">
    <property type="protein sequence ID" value="AOS45793.1"/>
    <property type="molecule type" value="Genomic_DNA"/>
</dbReference>
<keyword evidence="1" id="KW-0175">Coiled coil</keyword>
<keyword evidence="3" id="KW-1133">Transmembrane helix</keyword>
<name>A0A1D8AY23_9BACT</name>
<evidence type="ECO:0000256" key="2">
    <source>
        <dbReference type="SAM" id="MobiDB-lite"/>
    </source>
</evidence>
<keyword evidence="3" id="KW-0472">Membrane</keyword>
<feature type="region of interest" description="Disordered" evidence="2">
    <location>
        <begin position="73"/>
        <end position="113"/>
    </location>
</feature>
<reference evidence="5 6" key="1">
    <citation type="submission" date="2016-06" db="EMBL/GenBank/DDBJ databases">
        <title>Three novel species with peptidoglycan cell walls form the new genus Lacunisphaera gen. nov. in the family Opitutaceae of the verrucomicrobial subdivision 4.</title>
        <authorList>
            <person name="Rast P."/>
            <person name="Gloeckner I."/>
            <person name="Jogler M."/>
            <person name="Boedeker C."/>
            <person name="Jeske O."/>
            <person name="Wiegand S."/>
            <person name="Reinhardt R."/>
            <person name="Schumann P."/>
            <person name="Rohde M."/>
            <person name="Spring S."/>
            <person name="Gloeckner F.O."/>
            <person name="Jogler C."/>
        </authorList>
    </citation>
    <scope>NUCLEOTIDE SEQUENCE [LARGE SCALE GENOMIC DNA]</scope>
    <source>
        <strain evidence="5 6">IG16b</strain>
    </source>
</reference>
<evidence type="ECO:0000259" key="4">
    <source>
        <dbReference type="Pfam" id="PF08308"/>
    </source>
</evidence>
<dbReference type="STRING" id="1838286.Verru16b_02881"/>
<sequence>MTPADATKILDLPDNATPDQLEARFHELRTKLEDKIAKAPTPGLKAKYRESLDEITTAFETLALAADSSSLPVLQKQGTKSEGPNAGRVPGAARESDSEHRAQDSGLPPKKAKSGGKEFIIVALIAIAVLGAGGWWVMKTKAENEEKARIAAEAKATAERQAAEAKAEAERKAEEARLAAEAKKQAEEAEKARLAAAAKAEQEKKDRDLALLRSRLAQLNVQAESLFVEEPTKAARRLSELKSDERSLAREQGGGALARLRAQLDAQEGYVDELDSMLTRHPAKSTQARASELVSAKELEPATEAVGQLAEQLDKLEVLMAESRSRVDKAIYGTLQIENSYPDVQWVFTDAFGEKRSGNASTTLPTAGIGNGRIEFKRPGWPQVPQGVLIRRGAISTVKADFPPAHLSLTTTPAGAAFTLSDGQQGKTPAEIDVVPGRLKVSIMAYGYAEQVQDIELSYGEARAITLELQEEPLWLQEEVLQLTNAYTSWVASGYGYTSQVYDLPGNGKELSVVVSSALPMQLSLGTYPAPGASLLQPRGQPLSLAFGHWSNNAWGPYSAEQVATMGMAPVPQGLRPSCGGLVCIMGMYNLGKGRWELPPAAYATSNPALLAAAQQWVNSVRITPTGQLPGINLYRVAFLVKFRAP</sequence>
<proteinExistence type="predicted"/>
<dbReference type="KEGG" id="obg:Verru16b_02881"/>
<dbReference type="Proteomes" id="UP000095228">
    <property type="component" value="Chromosome"/>
</dbReference>
<keyword evidence="3" id="KW-0812">Transmembrane</keyword>
<evidence type="ECO:0000256" key="3">
    <source>
        <dbReference type="SAM" id="Phobius"/>
    </source>
</evidence>
<evidence type="ECO:0000313" key="6">
    <source>
        <dbReference type="Proteomes" id="UP000095228"/>
    </source>
</evidence>
<dbReference type="OrthoDB" id="5483179at2"/>